<dbReference type="RefSeq" id="WP_390280266.1">
    <property type="nucleotide sequence ID" value="NZ_JBHRYH010000040.1"/>
</dbReference>
<proteinExistence type="predicted"/>
<keyword evidence="3" id="KW-1185">Reference proteome</keyword>
<evidence type="ECO:0000313" key="2">
    <source>
        <dbReference type="EMBL" id="MFC3627034.1"/>
    </source>
</evidence>
<name>A0ABV7TW56_9NEIS</name>
<protein>
    <submittedName>
        <fullName evidence="2">PilX N-terminal domain-containing pilus assembly protein</fullName>
    </submittedName>
</protein>
<dbReference type="EMBL" id="JBHRYH010000040">
    <property type="protein sequence ID" value="MFC3627034.1"/>
    <property type="molecule type" value="Genomic_DNA"/>
</dbReference>
<reference evidence="3" key="1">
    <citation type="journal article" date="2019" name="Int. J. Syst. Evol. Microbiol.">
        <title>The Global Catalogue of Microorganisms (GCM) 10K type strain sequencing project: providing services to taxonomists for standard genome sequencing and annotation.</title>
        <authorList>
            <consortium name="The Broad Institute Genomics Platform"/>
            <consortium name="The Broad Institute Genome Sequencing Center for Infectious Disease"/>
            <person name="Wu L."/>
            <person name="Ma J."/>
        </authorList>
    </citation>
    <scope>NUCLEOTIDE SEQUENCE [LARGE SCALE GENOMIC DNA]</scope>
    <source>
        <strain evidence="3">KCTC 42195</strain>
    </source>
</reference>
<accession>A0ABV7TW56</accession>
<evidence type="ECO:0000313" key="3">
    <source>
        <dbReference type="Proteomes" id="UP001595636"/>
    </source>
</evidence>
<dbReference type="Proteomes" id="UP001595636">
    <property type="component" value="Unassembled WGS sequence"/>
</dbReference>
<keyword evidence="1" id="KW-1133">Transmembrane helix</keyword>
<comment type="caution">
    <text evidence="2">The sequence shown here is derived from an EMBL/GenBank/DDBJ whole genome shotgun (WGS) entry which is preliminary data.</text>
</comment>
<organism evidence="2 3">
    <name type="scientific">Vogesella amnigena</name>
    <dbReference type="NCBI Taxonomy" id="1507449"/>
    <lineage>
        <taxon>Bacteria</taxon>
        <taxon>Pseudomonadati</taxon>
        <taxon>Pseudomonadota</taxon>
        <taxon>Betaproteobacteria</taxon>
        <taxon>Neisseriales</taxon>
        <taxon>Chromobacteriaceae</taxon>
        <taxon>Vogesella</taxon>
    </lineage>
</organism>
<sequence length="153" mass="16715">MSRRPTGNILFMTLMFLLISTILVTLGIKLGMSHLRIVANSQAHDEALNAAQQVLDQIVHQPASAALDPIANPDAYPQTFQVDADKDGSNDYSVVVARPTCEGFREIDDSSVSYQTYAVQWDFQAVVTDSRTGTTVTTHQGIRVLTKDSDPCS</sequence>
<gene>
    <name evidence="2" type="ORF">ACFOKJ_13020</name>
</gene>
<evidence type="ECO:0000256" key="1">
    <source>
        <dbReference type="SAM" id="Phobius"/>
    </source>
</evidence>
<keyword evidence="1" id="KW-0812">Transmembrane</keyword>
<feature type="transmembrane region" description="Helical" evidence="1">
    <location>
        <begin position="6"/>
        <end position="28"/>
    </location>
</feature>
<keyword evidence="1" id="KW-0472">Membrane</keyword>